<feature type="repeat" description="PPR" evidence="2">
    <location>
        <begin position="85"/>
        <end position="119"/>
    </location>
</feature>
<dbReference type="EMBL" id="JBDFQZ010000010">
    <property type="protein sequence ID" value="KAK9684608.1"/>
    <property type="molecule type" value="Genomic_DNA"/>
</dbReference>
<keyword evidence="1" id="KW-0677">Repeat</keyword>
<dbReference type="InterPro" id="IPR011990">
    <property type="entry name" value="TPR-like_helical_dom_sf"/>
</dbReference>
<accession>A0AAW1I7E9</accession>
<dbReference type="Pfam" id="PF01535">
    <property type="entry name" value="PPR"/>
    <property type="match status" value="2"/>
</dbReference>
<evidence type="ECO:0000256" key="2">
    <source>
        <dbReference type="PROSITE-ProRule" id="PRU00708"/>
    </source>
</evidence>
<feature type="repeat" description="PPR" evidence="2">
    <location>
        <begin position="287"/>
        <end position="322"/>
    </location>
</feature>
<reference evidence="3" key="1">
    <citation type="submission" date="2024-03" db="EMBL/GenBank/DDBJ databases">
        <title>WGS assembly of Saponaria officinalis var. Norfolk2.</title>
        <authorList>
            <person name="Jenkins J."/>
            <person name="Shu S."/>
            <person name="Grimwood J."/>
            <person name="Barry K."/>
            <person name="Goodstein D."/>
            <person name="Schmutz J."/>
            <person name="Leebens-Mack J."/>
            <person name="Osbourn A."/>
        </authorList>
    </citation>
    <scope>NUCLEOTIDE SEQUENCE [LARGE SCALE GENOMIC DNA]</scope>
    <source>
        <strain evidence="3">JIC</strain>
    </source>
</reference>
<dbReference type="AlphaFoldDB" id="A0AAW1I7E9"/>
<name>A0AAW1I7E9_SAPOF</name>
<dbReference type="FunFam" id="1.25.40.10:FF:000381">
    <property type="entry name" value="Pentatricopeptide repeat-containing protein"/>
    <property type="match status" value="1"/>
</dbReference>
<dbReference type="GO" id="GO:0009451">
    <property type="term" value="P:RNA modification"/>
    <property type="evidence" value="ECO:0007669"/>
    <property type="project" value="InterPro"/>
</dbReference>
<gene>
    <name evidence="3" type="ORF">RND81_10G220600</name>
</gene>
<dbReference type="PANTHER" id="PTHR47926:SF417">
    <property type="entry name" value="PENTACOTRIPEPTIDE-REPEAT REGION OF PRORP DOMAIN-CONTAINING PROTEIN"/>
    <property type="match status" value="1"/>
</dbReference>
<feature type="repeat" description="PPR" evidence="2">
    <location>
        <begin position="526"/>
        <end position="560"/>
    </location>
</feature>
<protein>
    <recommendedName>
        <fullName evidence="5">Pentatricopeptide repeat-containing protein</fullName>
    </recommendedName>
</protein>
<feature type="repeat" description="PPR" evidence="2">
    <location>
        <begin position="389"/>
        <end position="423"/>
    </location>
</feature>
<dbReference type="InterPro" id="IPR002885">
    <property type="entry name" value="PPR_rpt"/>
</dbReference>
<organism evidence="3 4">
    <name type="scientific">Saponaria officinalis</name>
    <name type="common">Common soapwort</name>
    <name type="synonym">Lychnis saponaria</name>
    <dbReference type="NCBI Taxonomy" id="3572"/>
    <lineage>
        <taxon>Eukaryota</taxon>
        <taxon>Viridiplantae</taxon>
        <taxon>Streptophyta</taxon>
        <taxon>Embryophyta</taxon>
        <taxon>Tracheophyta</taxon>
        <taxon>Spermatophyta</taxon>
        <taxon>Magnoliopsida</taxon>
        <taxon>eudicotyledons</taxon>
        <taxon>Gunneridae</taxon>
        <taxon>Pentapetalae</taxon>
        <taxon>Caryophyllales</taxon>
        <taxon>Caryophyllaceae</taxon>
        <taxon>Caryophylleae</taxon>
        <taxon>Saponaria</taxon>
    </lineage>
</organism>
<dbReference type="Pfam" id="PF13041">
    <property type="entry name" value="PPR_2"/>
    <property type="match status" value="3"/>
</dbReference>
<feature type="repeat" description="PPR" evidence="2">
    <location>
        <begin position="358"/>
        <end position="388"/>
    </location>
</feature>
<dbReference type="NCBIfam" id="TIGR00756">
    <property type="entry name" value="PPR"/>
    <property type="match status" value="6"/>
</dbReference>
<dbReference type="FunFam" id="1.25.40.10:FF:000031">
    <property type="entry name" value="Pentatricopeptide repeat-containing protein mitochondrial"/>
    <property type="match status" value="1"/>
</dbReference>
<dbReference type="GO" id="GO:0003723">
    <property type="term" value="F:RNA binding"/>
    <property type="evidence" value="ECO:0007669"/>
    <property type="project" value="InterPro"/>
</dbReference>
<comment type="caution">
    <text evidence="3">The sequence shown here is derived from an EMBL/GenBank/DDBJ whole genome shotgun (WGS) entry which is preliminary data.</text>
</comment>
<dbReference type="Gene3D" id="1.25.40.10">
    <property type="entry name" value="Tetratricopeptide repeat domain"/>
    <property type="match status" value="5"/>
</dbReference>
<dbReference type="PROSITE" id="PS51375">
    <property type="entry name" value="PPR"/>
    <property type="match status" value="7"/>
</dbReference>
<evidence type="ECO:0008006" key="5">
    <source>
        <dbReference type="Google" id="ProtNLM"/>
    </source>
</evidence>
<feature type="repeat" description="PPR" evidence="2">
    <location>
        <begin position="460"/>
        <end position="494"/>
    </location>
</feature>
<evidence type="ECO:0000313" key="4">
    <source>
        <dbReference type="Proteomes" id="UP001443914"/>
    </source>
</evidence>
<evidence type="ECO:0000256" key="1">
    <source>
        <dbReference type="ARBA" id="ARBA00022737"/>
    </source>
</evidence>
<keyword evidence="4" id="KW-1185">Reference proteome</keyword>
<dbReference type="InterPro" id="IPR046960">
    <property type="entry name" value="PPR_At4g14850-like_plant"/>
</dbReference>
<dbReference type="FunFam" id="1.25.40.10:FF:000090">
    <property type="entry name" value="Pentatricopeptide repeat-containing protein, chloroplastic"/>
    <property type="match status" value="1"/>
</dbReference>
<dbReference type="Proteomes" id="UP001443914">
    <property type="component" value="Unassembled WGS sequence"/>
</dbReference>
<feature type="repeat" description="PPR" evidence="2">
    <location>
        <begin position="186"/>
        <end position="220"/>
    </location>
</feature>
<dbReference type="SUPFAM" id="SSF48452">
    <property type="entry name" value="TPR-like"/>
    <property type="match status" value="1"/>
</dbReference>
<dbReference type="Pfam" id="PF20431">
    <property type="entry name" value="E_motif"/>
    <property type="match status" value="1"/>
</dbReference>
<proteinExistence type="predicted"/>
<evidence type="ECO:0000313" key="3">
    <source>
        <dbReference type="EMBL" id="KAK9684608.1"/>
    </source>
</evidence>
<sequence>MGFLLKALQSIFRNPVPSDPSFYTNLIQLCIDSRATKEGRLIHKYLFYNGFHSNLTLNNKMIIFYGRIGDMGNAHKVFDKMLERNIVSWTALLSGYSQNGLFKNALMVFWKMHHLGVKGNQFTYGSALKACTKLMCLSSGKQIQGCLQKSRFVRNVFVQSALVDLYSKCGDIHDASFVFQSMSERDLVCWNAMIGGYSVHGFVKRSFLMLQSMLREGMTPDCLTFGSLLTACAQGIHLPVVSQLHCFILQHGFGSVQLLSRLLIDAYTKCGSIKSAYNVFKCVIVKDVMLYTALIAGFARDGDHYIDALRLFIKLYQSGSSLDDYLFCTVLSLCANSSSLDFGRQIHALALKCVPMYDVAMGNVLIDMYAKCGELEEANRTFDQMTEKNVISWSSLIDGYAKHGYVHESMALYNKMENEGLKPNDITFLSLLFACSHTGLTKEGWEAFNVMIEKHNISPNEKHYSCMVDILARGGQLEEALSLMQKMKVQPSPSLLGAIAGASNVYGDINAGKQAAKQLFDLDIEDSASYVALASLYATAGLWDRSWSMHKLMERKKLRKTAGCSLVSSQG</sequence>
<dbReference type="InterPro" id="IPR046848">
    <property type="entry name" value="E_motif"/>
</dbReference>
<dbReference type="PANTHER" id="PTHR47926">
    <property type="entry name" value="PENTATRICOPEPTIDE REPEAT-CONTAINING PROTEIN"/>
    <property type="match status" value="1"/>
</dbReference>